<evidence type="ECO:0000259" key="7">
    <source>
        <dbReference type="Pfam" id="PF00931"/>
    </source>
</evidence>
<dbReference type="Gene3D" id="1.20.5.4130">
    <property type="match status" value="1"/>
</dbReference>
<dbReference type="PANTHER" id="PTHR36766:SF70">
    <property type="entry name" value="DISEASE RESISTANCE PROTEIN RGA4"/>
    <property type="match status" value="1"/>
</dbReference>
<keyword evidence="12" id="KW-1185">Reference proteome</keyword>
<evidence type="ECO:0000313" key="12">
    <source>
        <dbReference type="Proteomes" id="UP001054252"/>
    </source>
</evidence>
<evidence type="ECO:0000256" key="3">
    <source>
        <dbReference type="ARBA" id="ARBA00022741"/>
    </source>
</evidence>
<evidence type="ECO:0000313" key="11">
    <source>
        <dbReference type="EMBL" id="GKV52312.1"/>
    </source>
</evidence>
<gene>
    <name evidence="11" type="ORF">SLEP1_g58901</name>
</gene>
<feature type="domain" description="R13L1/DRL21-like LRR repeat region" evidence="10">
    <location>
        <begin position="698"/>
        <end position="825"/>
    </location>
</feature>
<dbReference type="Gene3D" id="3.80.10.10">
    <property type="entry name" value="Ribonuclease Inhibitor"/>
    <property type="match status" value="4"/>
</dbReference>
<evidence type="ECO:0000259" key="9">
    <source>
        <dbReference type="Pfam" id="PF23559"/>
    </source>
</evidence>
<dbReference type="GO" id="GO:0006952">
    <property type="term" value="P:defense response"/>
    <property type="evidence" value="ECO:0007669"/>
    <property type="project" value="UniProtKB-KW"/>
</dbReference>
<keyword evidence="1" id="KW-0433">Leucine-rich repeat</keyword>
<dbReference type="Gene3D" id="1.10.8.430">
    <property type="entry name" value="Helical domain of apoptotic protease-activating factors"/>
    <property type="match status" value="1"/>
</dbReference>
<name>A0AAV5MUW2_9ROSI</name>
<sequence>MADLSPVVDAAVSKVVAVASEQLNLVWGWKEDLKKFRTTMKMLGGLLQDAAEKHATGQPAHLQAWLQELRAVAEEADDVLEEVAYHNLRRQVAVPNSYWKKVSYFFTPSNHHPLVFRLRMANKVKNLNVLLDNICGSANRMGLQQKYANTSVPVPIVNQQTHSFLPSTADPSLKVVGRDKNVDQIVSLLTDNSSNQEVLSIISIWGMPGLGKTTIAKAVYATDKICQYFGKNKMWVSVSVNFDVQRILGEMLECLTNAPTTIKNTNSLIEKLREELEKMEKEKSYLLILDDVWNEDSGKWDELRNCLLSISRKPGNRVVVTTRSEKVAATMGTLPKHMLHLKQLEDNECWPIIKGRTFGNATVPPELEEIGQKIGNKCGGSPLVAVVIGGTLCNKRDRDEWLSVERKMDALSSLEHQHNRIMHVLQLSFHQLPKLALKQCFAFCSIFPKAFVMERHVLIQLWMAEGYLQPSEGNSMEDLGTKYFIELLSYSLFQEEERDYFGNVKSCKMHDLIHDLAESVSKFGAVIFNGGSGGNVSGSGSDILISDQFQHLNLIHGVPTNLGDVAPKLCTLFSNHGFPCSIGAVKFKRLRVLSLHHASDAKQLPTCFSNSERLRYLDISGTEIEELPKFITKLYNLQTFRFMDCRSLKMPPRGIGDLINLRHIYFNDEKCMPANLGRLTSLQTLPLFFVGTTKGCKIEELGSLRGLKGRLRICNLELVKDKSEAKTAKLHEKAVEDLALCWQKGEGNRVKDEDVLEGLKPHSNIRILRIESYEGRNLASWMSKSSEELMLLNNLVDLKIYNCSMLYRISGINWFSSLQRLSIEWCCKLTSLGDGDEAVLTSMSLKKLFIYWCDELERLLVNGLSSLECPKLKFVPSLEGLVSLKTLYVENCDGLECLPTGFSSCTALEELEIRNCSNLVSIPEELKHLSSLVLVKIGHCRNLRSFPEEILGFLSCLKTLELGPFSKELEEFPNLSSTSTPTTASLEVLRLEGWAKSLTLPLQIQRLTALRYLIITSFNGVEEALLGNLSCLKTLQIRDCTRLRCLLGGLSSLEELEITKCPNLVSCQGELKELHSLKILGCPKMVGFLEKSLGCCTRLKRLEIGRFSEELEEFPSLSSIHASLEQLKLWGWEKLTQLPDIQHLTALKELSIYYFSGMESLPDWFNNLSSLQRLDIWSRPNKLMERCTEGSGPDYWHKISHIPYIRMAG</sequence>
<dbReference type="InterPro" id="IPR058922">
    <property type="entry name" value="WHD_DRP"/>
</dbReference>
<dbReference type="AlphaFoldDB" id="A0AAV5MUW2"/>
<organism evidence="11 12">
    <name type="scientific">Rubroshorea leprosula</name>
    <dbReference type="NCBI Taxonomy" id="152421"/>
    <lineage>
        <taxon>Eukaryota</taxon>
        <taxon>Viridiplantae</taxon>
        <taxon>Streptophyta</taxon>
        <taxon>Embryophyta</taxon>
        <taxon>Tracheophyta</taxon>
        <taxon>Spermatophyta</taxon>
        <taxon>Magnoliopsida</taxon>
        <taxon>eudicotyledons</taxon>
        <taxon>Gunneridae</taxon>
        <taxon>Pentapetalae</taxon>
        <taxon>rosids</taxon>
        <taxon>malvids</taxon>
        <taxon>Malvales</taxon>
        <taxon>Dipterocarpaceae</taxon>
        <taxon>Rubroshorea</taxon>
    </lineage>
</organism>
<dbReference type="PRINTS" id="PR00364">
    <property type="entry name" value="DISEASERSIST"/>
</dbReference>
<dbReference type="PANTHER" id="PTHR36766">
    <property type="entry name" value="PLANT BROAD-SPECTRUM MILDEW RESISTANCE PROTEIN RPW8"/>
    <property type="match status" value="1"/>
</dbReference>
<dbReference type="Pfam" id="PF23559">
    <property type="entry name" value="WHD_DRP"/>
    <property type="match status" value="1"/>
</dbReference>
<dbReference type="InterPro" id="IPR041118">
    <property type="entry name" value="Rx_N"/>
</dbReference>
<dbReference type="Gene3D" id="1.10.10.10">
    <property type="entry name" value="Winged helix-like DNA-binding domain superfamily/Winged helix DNA-binding domain"/>
    <property type="match status" value="1"/>
</dbReference>
<keyword evidence="6" id="KW-0175">Coiled coil</keyword>
<accession>A0AAV5MUW2</accession>
<dbReference type="SUPFAM" id="SSF52540">
    <property type="entry name" value="P-loop containing nucleoside triphosphate hydrolases"/>
    <property type="match status" value="1"/>
</dbReference>
<dbReference type="InterPro" id="IPR042197">
    <property type="entry name" value="Apaf_helical"/>
</dbReference>
<keyword evidence="5" id="KW-0067">ATP-binding</keyword>
<evidence type="ECO:0000256" key="2">
    <source>
        <dbReference type="ARBA" id="ARBA00022737"/>
    </source>
</evidence>
<dbReference type="InterPro" id="IPR027417">
    <property type="entry name" value="P-loop_NTPase"/>
</dbReference>
<feature type="domain" description="Disease resistance N-terminal" evidence="8">
    <location>
        <begin position="7"/>
        <end position="96"/>
    </location>
</feature>
<dbReference type="Pfam" id="PF00931">
    <property type="entry name" value="NB-ARC"/>
    <property type="match status" value="1"/>
</dbReference>
<feature type="coiled-coil region" evidence="6">
    <location>
        <begin position="262"/>
        <end position="289"/>
    </location>
</feature>
<reference evidence="11 12" key="1">
    <citation type="journal article" date="2021" name="Commun. Biol.">
        <title>The genome of Shorea leprosula (Dipterocarpaceae) highlights the ecological relevance of drought in aseasonal tropical rainforests.</title>
        <authorList>
            <person name="Ng K.K.S."/>
            <person name="Kobayashi M.J."/>
            <person name="Fawcett J.A."/>
            <person name="Hatakeyama M."/>
            <person name="Paape T."/>
            <person name="Ng C.H."/>
            <person name="Ang C.C."/>
            <person name="Tnah L.H."/>
            <person name="Lee C.T."/>
            <person name="Nishiyama T."/>
            <person name="Sese J."/>
            <person name="O'Brien M.J."/>
            <person name="Copetti D."/>
            <person name="Mohd Noor M.I."/>
            <person name="Ong R.C."/>
            <person name="Putra M."/>
            <person name="Sireger I.Z."/>
            <person name="Indrioko S."/>
            <person name="Kosugi Y."/>
            <person name="Izuno A."/>
            <person name="Isagi Y."/>
            <person name="Lee S.L."/>
            <person name="Shimizu K.K."/>
        </authorList>
    </citation>
    <scope>NUCLEOTIDE SEQUENCE [LARGE SCALE GENOMIC DNA]</scope>
    <source>
        <strain evidence="11">214</strain>
    </source>
</reference>
<keyword evidence="2" id="KW-0677">Repeat</keyword>
<evidence type="ECO:0000259" key="8">
    <source>
        <dbReference type="Pfam" id="PF18052"/>
    </source>
</evidence>
<dbReference type="GO" id="GO:0051707">
    <property type="term" value="P:response to other organism"/>
    <property type="evidence" value="ECO:0007669"/>
    <property type="project" value="UniProtKB-ARBA"/>
</dbReference>
<keyword evidence="4" id="KW-0611">Plant defense</keyword>
<dbReference type="SUPFAM" id="SSF52047">
    <property type="entry name" value="RNI-like"/>
    <property type="match status" value="1"/>
</dbReference>
<dbReference type="InterPro" id="IPR056789">
    <property type="entry name" value="LRR_R13L1-DRL21"/>
</dbReference>
<feature type="domain" description="NB-ARC" evidence="7">
    <location>
        <begin position="179"/>
        <end position="358"/>
    </location>
</feature>
<feature type="domain" description="Disease resistance protein winged helix" evidence="9">
    <location>
        <begin position="446"/>
        <end position="517"/>
    </location>
</feature>
<evidence type="ECO:0000256" key="4">
    <source>
        <dbReference type="ARBA" id="ARBA00022821"/>
    </source>
</evidence>
<comment type="caution">
    <text evidence="11">The sequence shown here is derived from an EMBL/GenBank/DDBJ whole genome shotgun (WGS) entry which is preliminary data.</text>
</comment>
<dbReference type="InterPro" id="IPR036388">
    <property type="entry name" value="WH-like_DNA-bd_sf"/>
</dbReference>
<dbReference type="FunFam" id="1.10.10.10:FF:000322">
    <property type="entry name" value="Probable disease resistance protein At1g63360"/>
    <property type="match status" value="1"/>
</dbReference>
<evidence type="ECO:0000256" key="1">
    <source>
        <dbReference type="ARBA" id="ARBA00022614"/>
    </source>
</evidence>
<dbReference type="Gene3D" id="3.40.50.300">
    <property type="entry name" value="P-loop containing nucleotide triphosphate hydrolases"/>
    <property type="match status" value="1"/>
</dbReference>
<dbReference type="InterPro" id="IPR032675">
    <property type="entry name" value="LRR_dom_sf"/>
</dbReference>
<dbReference type="EMBL" id="BPVZ01000666">
    <property type="protein sequence ID" value="GKV52312.1"/>
    <property type="molecule type" value="Genomic_DNA"/>
</dbReference>
<dbReference type="Proteomes" id="UP001054252">
    <property type="component" value="Unassembled WGS sequence"/>
</dbReference>
<protein>
    <recommendedName>
        <fullName evidence="13">Disease resistance protein RGA3</fullName>
    </recommendedName>
</protein>
<dbReference type="GO" id="GO:0005524">
    <property type="term" value="F:ATP binding"/>
    <property type="evidence" value="ECO:0007669"/>
    <property type="project" value="UniProtKB-KW"/>
</dbReference>
<dbReference type="GO" id="GO:0043531">
    <property type="term" value="F:ADP binding"/>
    <property type="evidence" value="ECO:0007669"/>
    <property type="project" value="InterPro"/>
</dbReference>
<evidence type="ECO:0008006" key="13">
    <source>
        <dbReference type="Google" id="ProtNLM"/>
    </source>
</evidence>
<evidence type="ECO:0000256" key="5">
    <source>
        <dbReference type="ARBA" id="ARBA00022840"/>
    </source>
</evidence>
<dbReference type="Pfam" id="PF18052">
    <property type="entry name" value="Rx_N"/>
    <property type="match status" value="1"/>
</dbReference>
<dbReference type="InterPro" id="IPR002182">
    <property type="entry name" value="NB-ARC"/>
</dbReference>
<evidence type="ECO:0000256" key="6">
    <source>
        <dbReference type="SAM" id="Coils"/>
    </source>
</evidence>
<dbReference type="Pfam" id="PF25019">
    <property type="entry name" value="LRR_R13L1-DRL21"/>
    <property type="match status" value="1"/>
</dbReference>
<dbReference type="SUPFAM" id="SSF52058">
    <property type="entry name" value="L domain-like"/>
    <property type="match status" value="1"/>
</dbReference>
<proteinExistence type="predicted"/>
<keyword evidence="3" id="KW-0547">Nucleotide-binding</keyword>
<evidence type="ECO:0000259" key="10">
    <source>
        <dbReference type="Pfam" id="PF25019"/>
    </source>
</evidence>